<evidence type="ECO:0000313" key="5">
    <source>
        <dbReference type="EMBL" id="HIR59256.1"/>
    </source>
</evidence>
<dbReference type="Pfam" id="PF01420">
    <property type="entry name" value="Methylase_S"/>
    <property type="match status" value="1"/>
</dbReference>
<dbReference type="InterPro" id="IPR052021">
    <property type="entry name" value="Type-I_RS_S_subunit"/>
</dbReference>
<accession>A0A9D1J321</accession>
<dbReference type="InterPro" id="IPR000055">
    <property type="entry name" value="Restrct_endonuc_typeI_TRD"/>
</dbReference>
<keyword evidence="3" id="KW-0238">DNA-binding</keyword>
<keyword evidence="5" id="KW-0255">Endonuclease</keyword>
<dbReference type="EMBL" id="DVHC01000043">
    <property type="protein sequence ID" value="HIR59256.1"/>
    <property type="molecule type" value="Genomic_DNA"/>
</dbReference>
<dbReference type="SUPFAM" id="SSF116734">
    <property type="entry name" value="DNA methylase specificity domain"/>
    <property type="match status" value="2"/>
</dbReference>
<protein>
    <submittedName>
        <fullName evidence="5">Restriction endonuclease subunit S</fullName>
    </submittedName>
</protein>
<proteinExistence type="inferred from homology"/>
<keyword evidence="5" id="KW-0378">Hydrolase</keyword>
<dbReference type="PANTHER" id="PTHR30408:SF13">
    <property type="entry name" value="TYPE I RESTRICTION ENZYME HINDI SPECIFICITY SUBUNIT"/>
    <property type="match status" value="1"/>
</dbReference>
<dbReference type="GO" id="GO:0009307">
    <property type="term" value="P:DNA restriction-modification system"/>
    <property type="evidence" value="ECO:0007669"/>
    <property type="project" value="UniProtKB-KW"/>
</dbReference>
<evidence type="ECO:0000256" key="3">
    <source>
        <dbReference type="ARBA" id="ARBA00023125"/>
    </source>
</evidence>
<name>A0A9D1J321_9FIRM</name>
<sequence>MKLNRIRLGDYINQVNLKNRKDEYTIDCVRGISTQKKFIDTKADMTGVSLKNYKIVKPFQFAYVPDTSRRGDKISLAFNDTDKTFLVSSISIVFEVDATIINPYYLFMYFNRPEFDRYTRFNSWGSAREPFDWDSMCDIEMDLPNLDIQNKYVNIYVSMKENQSSYENGLEDFKLICDGYIEKLKKDDILKPLGKYLTRRMEKNKDFRVEKLIGVGKEGFIDPKQSKDETNGHICYLVKKNDFVFAPPQLHQGSIDYYTNDEVVKCSDAYIVFYINNEKELDTNYLLMLLKNPNIQHIIWWYRDGVREQFNFEQLKELEIPVPDIEKQKSIANIYKCYYERKKINDELISRIRNICTVLIKGSLLEESR</sequence>
<dbReference type="Proteomes" id="UP000824232">
    <property type="component" value="Unassembled WGS sequence"/>
</dbReference>
<evidence type="ECO:0000259" key="4">
    <source>
        <dbReference type="Pfam" id="PF01420"/>
    </source>
</evidence>
<reference evidence="5" key="1">
    <citation type="submission" date="2020-10" db="EMBL/GenBank/DDBJ databases">
        <authorList>
            <person name="Gilroy R."/>
        </authorList>
    </citation>
    <scope>NUCLEOTIDE SEQUENCE</scope>
    <source>
        <strain evidence="5">CHK184-20233</strain>
    </source>
</reference>
<organism evidence="5 6">
    <name type="scientific">Candidatus Onthousia excrementipullorum</name>
    <dbReference type="NCBI Taxonomy" id="2840884"/>
    <lineage>
        <taxon>Bacteria</taxon>
        <taxon>Bacillati</taxon>
        <taxon>Bacillota</taxon>
        <taxon>Bacilli</taxon>
        <taxon>Candidatus Onthousia</taxon>
    </lineage>
</organism>
<dbReference type="GO" id="GO:0004519">
    <property type="term" value="F:endonuclease activity"/>
    <property type="evidence" value="ECO:0007669"/>
    <property type="project" value="UniProtKB-KW"/>
</dbReference>
<keyword evidence="2" id="KW-0680">Restriction system</keyword>
<dbReference type="PANTHER" id="PTHR30408">
    <property type="entry name" value="TYPE-1 RESTRICTION ENZYME ECOKI SPECIFICITY PROTEIN"/>
    <property type="match status" value="1"/>
</dbReference>
<dbReference type="GO" id="GO:0003677">
    <property type="term" value="F:DNA binding"/>
    <property type="evidence" value="ECO:0007669"/>
    <property type="project" value="UniProtKB-KW"/>
</dbReference>
<evidence type="ECO:0000256" key="2">
    <source>
        <dbReference type="ARBA" id="ARBA00022747"/>
    </source>
</evidence>
<keyword evidence="5" id="KW-0540">Nuclease</keyword>
<reference evidence="5" key="2">
    <citation type="journal article" date="2021" name="PeerJ">
        <title>Extensive microbial diversity within the chicken gut microbiome revealed by metagenomics and culture.</title>
        <authorList>
            <person name="Gilroy R."/>
            <person name="Ravi A."/>
            <person name="Getino M."/>
            <person name="Pursley I."/>
            <person name="Horton D.L."/>
            <person name="Alikhan N.F."/>
            <person name="Baker D."/>
            <person name="Gharbi K."/>
            <person name="Hall N."/>
            <person name="Watson M."/>
            <person name="Adriaenssens E.M."/>
            <person name="Foster-Nyarko E."/>
            <person name="Jarju S."/>
            <person name="Secka A."/>
            <person name="Antonio M."/>
            <person name="Oren A."/>
            <person name="Chaudhuri R.R."/>
            <person name="La Ragione R."/>
            <person name="Hildebrand F."/>
            <person name="Pallen M.J."/>
        </authorList>
    </citation>
    <scope>NUCLEOTIDE SEQUENCE</scope>
    <source>
        <strain evidence="5">CHK184-20233</strain>
    </source>
</reference>
<comment type="similarity">
    <text evidence="1">Belongs to the type-I restriction system S methylase family.</text>
</comment>
<dbReference type="InterPro" id="IPR044946">
    <property type="entry name" value="Restrct_endonuc_typeI_TRD_sf"/>
</dbReference>
<evidence type="ECO:0000313" key="6">
    <source>
        <dbReference type="Proteomes" id="UP000824232"/>
    </source>
</evidence>
<gene>
    <name evidence="5" type="ORF">IAB38_04325</name>
</gene>
<comment type="caution">
    <text evidence="5">The sequence shown here is derived from an EMBL/GenBank/DDBJ whole genome shotgun (WGS) entry which is preliminary data.</text>
</comment>
<feature type="domain" description="Type I restriction modification DNA specificity" evidence="4">
    <location>
        <begin position="205"/>
        <end position="351"/>
    </location>
</feature>
<dbReference type="AlphaFoldDB" id="A0A9D1J321"/>
<dbReference type="Gene3D" id="3.90.220.20">
    <property type="entry name" value="DNA methylase specificity domains"/>
    <property type="match status" value="2"/>
</dbReference>
<evidence type="ECO:0000256" key="1">
    <source>
        <dbReference type="ARBA" id="ARBA00010923"/>
    </source>
</evidence>